<gene>
    <name evidence="1" type="ORF">WJX72_010440</name>
</gene>
<dbReference type="Gene3D" id="3.40.50.150">
    <property type="entry name" value="Vaccinia Virus protein VP39"/>
    <property type="match status" value="1"/>
</dbReference>
<name>A0AAW1QA43_9CHLO</name>
<dbReference type="InterPro" id="IPR029063">
    <property type="entry name" value="SAM-dependent_MTases_sf"/>
</dbReference>
<dbReference type="Proteomes" id="UP001489004">
    <property type="component" value="Unassembled WGS sequence"/>
</dbReference>
<dbReference type="EMBL" id="JALJOR010000005">
    <property type="protein sequence ID" value="KAK9817154.1"/>
    <property type="molecule type" value="Genomic_DNA"/>
</dbReference>
<evidence type="ECO:0008006" key="3">
    <source>
        <dbReference type="Google" id="ProtNLM"/>
    </source>
</evidence>
<keyword evidence="2" id="KW-1185">Reference proteome</keyword>
<proteinExistence type="predicted"/>
<dbReference type="AlphaFoldDB" id="A0AAW1QA43"/>
<reference evidence="1 2" key="1">
    <citation type="journal article" date="2024" name="Nat. Commun.">
        <title>Phylogenomics reveals the evolutionary origins of lichenization in chlorophyte algae.</title>
        <authorList>
            <person name="Puginier C."/>
            <person name="Libourel C."/>
            <person name="Otte J."/>
            <person name="Skaloud P."/>
            <person name="Haon M."/>
            <person name="Grisel S."/>
            <person name="Petersen M."/>
            <person name="Berrin J.G."/>
            <person name="Delaux P.M."/>
            <person name="Dal Grande F."/>
            <person name="Keller J."/>
        </authorList>
    </citation>
    <scope>NUCLEOTIDE SEQUENCE [LARGE SCALE GENOMIC DNA]</scope>
    <source>
        <strain evidence="1 2">SAG 2043</strain>
    </source>
</reference>
<dbReference type="SUPFAM" id="SSF53335">
    <property type="entry name" value="S-adenosyl-L-methionine-dependent methyltransferases"/>
    <property type="match status" value="1"/>
</dbReference>
<dbReference type="NCBIfam" id="TIGR04345">
    <property type="entry name" value="ovoA_Cterm"/>
    <property type="match status" value="1"/>
</dbReference>
<dbReference type="InterPro" id="IPR027625">
    <property type="entry name" value="OvoA_Cterm"/>
</dbReference>
<dbReference type="PANTHER" id="PTHR45445">
    <property type="match status" value="1"/>
</dbReference>
<dbReference type="Pfam" id="PF13489">
    <property type="entry name" value="Methyltransf_23"/>
    <property type="match status" value="1"/>
</dbReference>
<comment type="caution">
    <text evidence="1">The sequence shown here is derived from an EMBL/GenBank/DDBJ whole genome shotgun (WGS) entry which is preliminary data.</text>
</comment>
<evidence type="ECO:0000313" key="2">
    <source>
        <dbReference type="Proteomes" id="UP001489004"/>
    </source>
</evidence>
<dbReference type="CDD" id="cd02440">
    <property type="entry name" value="AdoMet_MTases"/>
    <property type="match status" value="1"/>
</dbReference>
<evidence type="ECO:0000313" key="1">
    <source>
        <dbReference type="EMBL" id="KAK9817154.1"/>
    </source>
</evidence>
<dbReference type="PANTHER" id="PTHR45445:SF2">
    <property type="entry name" value="METHYLTRANSFERASE TYPE 11 DOMAIN-CONTAINING PROTEIN"/>
    <property type="match status" value="1"/>
</dbReference>
<protein>
    <recommendedName>
        <fullName evidence="3">Methyltransferase domain-containing protein</fullName>
    </recommendedName>
</protein>
<sequence>MLVSSASVLASQPSVADRSTTSSAGGGSAAYETRKAVDEYLQFHYADPADFLPYENGPQEALAFTSRLAALCERNCLALQDFTGEQPEARALDIGCAVGGASFELARAFPNVVGIDYSHQFVQAAQDMKDNGIAQYTVVQEADITETRQAAVPADIDRERVVFRQGDACNLPAMAPFDCILAANLLCRLPEPLKLLHRLPDLVADDGIAVIVSPYSWLEAWTPKSNWLGGYLKDGHPVRSEDALSDVMEKHFDMVDSDDVPFLIREHARKYQWGISHATVWRRRPRSEDSHNWFDKA</sequence>
<organism evidence="1 2">
    <name type="scientific">[Myrmecia] bisecta</name>
    <dbReference type="NCBI Taxonomy" id="41462"/>
    <lineage>
        <taxon>Eukaryota</taxon>
        <taxon>Viridiplantae</taxon>
        <taxon>Chlorophyta</taxon>
        <taxon>core chlorophytes</taxon>
        <taxon>Trebouxiophyceae</taxon>
        <taxon>Trebouxiales</taxon>
        <taxon>Trebouxiaceae</taxon>
        <taxon>Myrmecia</taxon>
    </lineage>
</organism>
<accession>A0AAW1QA43</accession>